<dbReference type="InterPro" id="IPR043129">
    <property type="entry name" value="ATPase_NBD"/>
</dbReference>
<keyword evidence="2" id="KW-0808">Transferase</keyword>
<evidence type="ECO:0000256" key="2">
    <source>
        <dbReference type="ARBA" id="ARBA00022679"/>
    </source>
</evidence>
<dbReference type="Proteomes" id="UP000597444">
    <property type="component" value="Unassembled WGS sequence"/>
</dbReference>
<evidence type="ECO:0000256" key="4">
    <source>
        <dbReference type="ARBA" id="ARBA00022777"/>
    </source>
</evidence>
<feature type="domain" description="Carbohydrate kinase FGGY C-terminal" evidence="9">
    <location>
        <begin position="255"/>
        <end position="446"/>
    </location>
</feature>
<comment type="similarity">
    <text evidence="1">Belongs to the FGGY kinase family.</text>
</comment>
<keyword evidence="4 10" id="KW-0418">Kinase</keyword>
<evidence type="ECO:0000256" key="7">
    <source>
        <dbReference type="ARBA" id="ARBA00023308"/>
    </source>
</evidence>
<dbReference type="EMBL" id="BNJK01000001">
    <property type="protein sequence ID" value="GHO90899.1"/>
    <property type="molecule type" value="Genomic_DNA"/>
</dbReference>
<dbReference type="RefSeq" id="WP_220201832.1">
    <property type="nucleotide sequence ID" value="NZ_BNJK01000001.1"/>
</dbReference>
<dbReference type="Pfam" id="PF00370">
    <property type="entry name" value="FGGY_N"/>
    <property type="match status" value="1"/>
</dbReference>
<evidence type="ECO:0000256" key="1">
    <source>
        <dbReference type="ARBA" id="ARBA00009156"/>
    </source>
</evidence>
<proteinExistence type="inferred from homology"/>
<dbReference type="PANTHER" id="PTHR10196">
    <property type="entry name" value="SUGAR KINASE"/>
    <property type="match status" value="1"/>
</dbReference>
<dbReference type="SUPFAM" id="SSF53067">
    <property type="entry name" value="Actin-like ATPase domain"/>
    <property type="match status" value="2"/>
</dbReference>
<keyword evidence="6" id="KW-1015">Disulfide bond</keyword>
<dbReference type="CDD" id="cd07771">
    <property type="entry name" value="ASKHA_NBD_FGGY_RhaB-like"/>
    <property type="match status" value="1"/>
</dbReference>
<dbReference type="AlphaFoldDB" id="A0A8J3I8N6"/>
<keyword evidence="11" id="KW-1185">Reference proteome</keyword>
<evidence type="ECO:0000256" key="5">
    <source>
        <dbReference type="ARBA" id="ARBA00022840"/>
    </source>
</evidence>
<dbReference type="InterPro" id="IPR013449">
    <property type="entry name" value="Rhamnulokinase"/>
</dbReference>
<reference evidence="10" key="1">
    <citation type="submission" date="2020-10" db="EMBL/GenBank/DDBJ databases">
        <title>Taxonomic study of unclassified bacteria belonging to the class Ktedonobacteria.</title>
        <authorList>
            <person name="Yabe S."/>
            <person name="Wang C.M."/>
            <person name="Zheng Y."/>
            <person name="Sakai Y."/>
            <person name="Cavaletti L."/>
            <person name="Monciardini P."/>
            <person name="Donadio S."/>
        </authorList>
    </citation>
    <scope>NUCLEOTIDE SEQUENCE</scope>
    <source>
        <strain evidence="10">ID150040</strain>
    </source>
</reference>
<dbReference type="PANTHER" id="PTHR10196:SF93">
    <property type="entry name" value="L-RHAMNULOKINASE"/>
    <property type="match status" value="1"/>
</dbReference>
<evidence type="ECO:0000256" key="3">
    <source>
        <dbReference type="ARBA" id="ARBA00022741"/>
    </source>
</evidence>
<dbReference type="GO" id="GO:0019301">
    <property type="term" value="P:rhamnose catabolic process"/>
    <property type="evidence" value="ECO:0007669"/>
    <property type="project" value="InterPro"/>
</dbReference>
<evidence type="ECO:0000256" key="6">
    <source>
        <dbReference type="ARBA" id="ARBA00023157"/>
    </source>
</evidence>
<evidence type="ECO:0000313" key="10">
    <source>
        <dbReference type="EMBL" id="GHO90899.1"/>
    </source>
</evidence>
<dbReference type="Pfam" id="PF02782">
    <property type="entry name" value="FGGY_C"/>
    <property type="match status" value="1"/>
</dbReference>
<comment type="caution">
    <text evidence="10">The sequence shown here is derived from an EMBL/GenBank/DDBJ whole genome shotgun (WGS) entry which is preliminary data.</text>
</comment>
<evidence type="ECO:0000313" key="11">
    <source>
        <dbReference type="Proteomes" id="UP000597444"/>
    </source>
</evidence>
<protein>
    <submittedName>
        <fullName evidence="10">L-fuculose kinase</fullName>
    </submittedName>
</protein>
<accession>A0A8J3I8N6</accession>
<dbReference type="InterPro" id="IPR018484">
    <property type="entry name" value="FGGY_N"/>
</dbReference>
<sequence length="491" mass="54446">MVSTLAFDLGASSGRAVVGHLDDGHLAIETIYSFPNEPVWVHNHLYWDVLQLLHKIKQGLITAHLKGYGDIQSIGIDTWGVDFGLLGTNGELLGNPYHYRDPHTRTTMEEVEQFVPRQELFAQTGIQFLSFNTLYQLYALQKVASPLLEKAETLLLMPELLRYFLTGERMSEWTIASTTQLCDPHMRTWNLALIEKLGIPSHLFSQPVPAGTIAGKLLPKVAEEVGLDTLPVIAVAEHDTASAVAAVPADHAEFAYLSSGTWSLIGTEIAEPMLNDAALELNITNEGGINGTVRLLKNVTGLWLIQECRRIWRNEGKQLSYEDEGMLIAKSAPFQAFIDPDDPMFLAPAHMPRKIQQYCHQTGQPIPESEGALLRCIVESLALRYRFVLERIESLIQKRFAGLHIVGGGSQHAALCQYTANALGRPVWAGPQEATAIGNLLVQLIALGKIKDIQQARQIVRHSFPLVTYEPGDRAAWEQAYKTFLTVTKAN</sequence>
<keyword evidence="3" id="KW-0547">Nucleotide-binding</keyword>
<feature type="domain" description="Carbohydrate kinase FGGY N-terminal" evidence="8">
    <location>
        <begin position="5"/>
        <end position="244"/>
    </location>
</feature>
<dbReference type="GO" id="GO:0005524">
    <property type="term" value="F:ATP binding"/>
    <property type="evidence" value="ECO:0007669"/>
    <property type="project" value="UniProtKB-KW"/>
</dbReference>
<dbReference type="GO" id="GO:0005829">
    <property type="term" value="C:cytosol"/>
    <property type="evidence" value="ECO:0007669"/>
    <property type="project" value="TreeGrafter"/>
</dbReference>
<dbReference type="GO" id="GO:0006071">
    <property type="term" value="P:glycerol metabolic process"/>
    <property type="evidence" value="ECO:0007669"/>
    <property type="project" value="TreeGrafter"/>
</dbReference>
<gene>
    <name evidence="10" type="ORF">KSF_009470</name>
</gene>
<organism evidence="10 11">
    <name type="scientific">Reticulibacter mediterranei</name>
    <dbReference type="NCBI Taxonomy" id="2778369"/>
    <lineage>
        <taxon>Bacteria</taxon>
        <taxon>Bacillati</taxon>
        <taxon>Chloroflexota</taxon>
        <taxon>Ktedonobacteria</taxon>
        <taxon>Ktedonobacterales</taxon>
        <taxon>Reticulibacteraceae</taxon>
        <taxon>Reticulibacter</taxon>
    </lineage>
</organism>
<dbReference type="Gene3D" id="3.30.420.40">
    <property type="match status" value="2"/>
</dbReference>
<evidence type="ECO:0000259" key="8">
    <source>
        <dbReference type="Pfam" id="PF00370"/>
    </source>
</evidence>
<dbReference type="InterPro" id="IPR018485">
    <property type="entry name" value="FGGY_C"/>
</dbReference>
<keyword evidence="5" id="KW-0067">ATP-binding</keyword>
<dbReference type="GO" id="GO:0008993">
    <property type="term" value="F:rhamnulokinase activity"/>
    <property type="evidence" value="ECO:0007669"/>
    <property type="project" value="InterPro"/>
</dbReference>
<dbReference type="GO" id="GO:0004370">
    <property type="term" value="F:glycerol kinase activity"/>
    <property type="evidence" value="ECO:0007669"/>
    <property type="project" value="TreeGrafter"/>
</dbReference>
<evidence type="ECO:0000259" key="9">
    <source>
        <dbReference type="Pfam" id="PF02782"/>
    </source>
</evidence>
<keyword evidence="7" id="KW-0684">Rhamnose metabolism</keyword>
<name>A0A8J3I8N6_9CHLR</name>